<dbReference type="PANTHER" id="PTHR44688:SF16">
    <property type="entry name" value="DNA-BINDING TRANSCRIPTIONAL ACTIVATOR DEVR_DOSR"/>
    <property type="match status" value="1"/>
</dbReference>
<dbReference type="Proteomes" id="UP001606301">
    <property type="component" value="Unassembled WGS sequence"/>
</dbReference>
<dbReference type="RefSeq" id="WP_394398371.1">
    <property type="nucleotide sequence ID" value="NZ_JBIGHW010000007.1"/>
</dbReference>
<keyword evidence="2" id="KW-0238">DNA-binding</keyword>
<dbReference type="EMBL" id="JBIGHW010000007">
    <property type="protein sequence ID" value="MFG6441781.1"/>
    <property type="molecule type" value="Genomic_DNA"/>
</dbReference>
<evidence type="ECO:0000256" key="2">
    <source>
        <dbReference type="ARBA" id="ARBA00023125"/>
    </source>
</evidence>
<dbReference type="SMART" id="SM00448">
    <property type="entry name" value="REC"/>
    <property type="match status" value="1"/>
</dbReference>
<organism evidence="7 8">
    <name type="scientific">Pelomonas margarita</name>
    <dbReference type="NCBI Taxonomy" id="3299031"/>
    <lineage>
        <taxon>Bacteria</taxon>
        <taxon>Pseudomonadati</taxon>
        <taxon>Pseudomonadota</taxon>
        <taxon>Betaproteobacteria</taxon>
        <taxon>Burkholderiales</taxon>
        <taxon>Sphaerotilaceae</taxon>
        <taxon>Roseateles</taxon>
    </lineage>
</organism>
<dbReference type="Gene3D" id="3.40.50.2300">
    <property type="match status" value="1"/>
</dbReference>
<reference evidence="7 8" key="1">
    <citation type="submission" date="2024-08" db="EMBL/GenBank/DDBJ databases">
        <authorList>
            <person name="Lu H."/>
        </authorList>
    </citation>
    <scope>NUCLEOTIDE SEQUENCE [LARGE SCALE GENOMIC DNA]</scope>
    <source>
        <strain evidence="7 8">LKC17W</strain>
    </source>
</reference>
<feature type="modified residue" description="4-aspartylphosphate" evidence="4">
    <location>
        <position position="60"/>
    </location>
</feature>
<keyword evidence="3" id="KW-0804">Transcription</keyword>
<dbReference type="SUPFAM" id="SSF52172">
    <property type="entry name" value="CheY-like"/>
    <property type="match status" value="1"/>
</dbReference>
<keyword evidence="8" id="KW-1185">Reference proteome</keyword>
<dbReference type="PROSITE" id="PS50043">
    <property type="entry name" value="HTH_LUXR_2"/>
    <property type="match status" value="1"/>
</dbReference>
<dbReference type="PRINTS" id="PR00038">
    <property type="entry name" value="HTHLUXR"/>
</dbReference>
<dbReference type="CDD" id="cd17537">
    <property type="entry name" value="REC_FixJ"/>
    <property type="match status" value="1"/>
</dbReference>
<dbReference type="InterPro" id="IPR011006">
    <property type="entry name" value="CheY-like_superfamily"/>
</dbReference>
<dbReference type="Pfam" id="PF00072">
    <property type="entry name" value="Response_reg"/>
    <property type="match status" value="1"/>
</dbReference>
<dbReference type="InterPro" id="IPR000792">
    <property type="entry name" value="Tscrpt_reg_LuxR_C"/>
</dbReference>
<gene>
    <name evidence="7" type="ORF">ACG0Z3_13940</name>
</gene>
<dbReference type="PROSITE" id="PS50110">
    <property type="entry name" value="RESPONSE_REGULATORY"/>
    <property type="match status" value="1"/>
</dbReference>
<evidence type="ECO:0000256" key="3">
    <source>
        <dbReference type="ARBA" id="ARBA00023163"/>
    </source>
</evidence>
<evidence type="ECO:0000256" key="1">
    <source>
        <dbReference type="ARBA" id="ARBA00023015"/>
    </source>
</evidence>
<evidence type="ECO:0000259" key="5">
    <source>
        <dbReference type="PROSITE" id="PS50043"/>
    </source>
</evidence>
<dbReference type="PANTHER" id="PTHR44688">
    <property type="entry name" value="DNA-BINDING TRANSCRIPTIONAL ACTIVATOR DEVR_DOSR"/>
    <property type="match status" value="1"/>
</dbReference>
<evidence type="ECO:0000313" key="7">
    <source>
        <dbReference type="EMBL" id="MFG6441781.1"/>
    </source>
</evidence>
<evidence type="ECO:0000259" key="6">
    <source>
        <dbReference type="PROSITE" id="PS50110"/>
    </source>
</evidence>
<sequence>MNHGTVHFVDDDSGVRDALAFLMRSRGLDVRAFASGPALLDALDLEMPRQGPPKGIFLLDVRMEPMSGTRLHDELLARQLKNPVLFLTGHGDIPMVVDALKKGAFDFLEKPYSDNALADRIAQALAVDAAMQAEGAQVAERSARLASLTEREREVMSRVAAGKLNKIIADELNVSIRTVEVHRARVFAKLGVRSAAEVATLIAGQAVTNPAQAGPVLGQKPG</sequence>
<evidence type="ECO:0000256" key="4">
    <source>
        <dbReference type="PROSITE-ProRule" id="PRU00169"/>
    </source>
</evidence>
<dbReference type="SUPFAM" id="SSF46894">
    <property type="entry name" value="C-terminal effector domain of the bipartite response regulators"/>
    <property type="match status" value="1"/>
</dbReference>
<evidence type="ECO:0000313" key="8">
    <source>
        <dbReference type="Proteomes" id="UP001606301"/>
    </source>
</evidence>
<comment type="caution">
    <text evidence="7">The sequence shown here is derived from an EMBL/GenBank/DDBJ whole genome shotgun (WGS) entry which is preliminary data.</text>
</comment>
<dbReference type="InterPro" id="IPR001789">
    <property type="entry name" value="Sig_transdc_resp-reg_receiver"/>
</dbReference>
<dbReference type="Pfam" id="PF00196">
    <property type="entry name" value="GerE"/>
    <property type="match status" value="1"/>
</dbReference>
<keyword evidence="1" id="KW-0805">Transcription regulation</keyword>
<dbReference type="InterPro" id="IPR036388">
    <property type="entry name" value="WH-like_DNA-bd_sf"/>
</dbReference>
<protein>
    <submittedName>
        <fullName evidence="7">Response regulator transcription factor</fullName>
    </submittedName>
</protein>
<keyword evidence="4" id="KW-0597">Phosphoprotein</keyword>
<dbReference type="CDD" id="cd06170">
    <property type="entry name" value="LuxR_C_like"/>
    <property type="match status" value="1"/>
</dbReference>
<feature type="domain" description="HTH luxR-type" evidence="5">
    <location>
        <begin position="141"/>
        <end position="206"/>
    </location>
</feature>
<proteinExistence type="predicted"/>
<name>A0ABW7FKD4_9BURK</name>
<feature type="domain" description="Response regulatory" evidence="6">
    <location>
        <begin position="5"/>
        <end position="125"/>
    </location>
</feature>
<accession>A0ABW7FKD4</accession>
<dbReference type="InterPro" id="IPR016032">
    <property type="entry name" value="Sig_transdc_resp-reg_C-effctor"/>
</dbReference>
<dbReference type="Gene3D" id="1.10.10.10">
    <property type="entry name" value="Winged helix-like DNA-binding domain superfamily/Winged helix DNA-binding domain"/>
    <property type="match status" value="1"/>
</dbReference>
<dbReference type="SMART" id="SM00421">
    <property type="entry name" value="HTH_LUXR"/>
    <property type="match status" value="1"/>
</dbReference>
<dbReference type="PROSITE" id="PS00622">
    <property type="entry name" value="HTH_LUXR_1"/>
    <property type="match status" value="1"/>
</dbReference>